<reference evidence="1" key="1">
    <citation type="journal article" date="2020" name="Nature">
        <title>Giant virus diversity and host interactions through global metagenomics.</title>
        <authorList>
            <person name="Schulz F."/>
            <person name="Roux S."/>
            <person name="Paez-Espino D."/>
            <person name="Jungbluth S."/>
            <person name="Walsh D.A."/>
            <person name="Denef V.J."/>
            <person name="McMahon K.D."/>
            <person name="Konstantinidis K.T."/>
            <person name="Eloe-Fadrosh E.A."/>
            <person name="Kyrpides N.C."/>
            <person name="Woyke T."/>
        </authorList>
    </citation>
    <scope>NUCLEOTIDE SEQUENCE</scope>
    <source>
        <strain evidence="1">GVMAG-S-1021933-23</strain>
    </source>
</reference>
<protein>
    <submittedName>
        <fullName evidence="1">Uncharacterized protein</fullName>
    </submittedName>
</protein>
<organism evidence="1">
    <name type="scientific">viral metagenome</name>
    <dbReference type="NCBI Taxonomy" id="1070528"/>
    <lineage>
        <taxon>unclassified sequences</taxon>
        <taxon>metagenomes</taxon>
        <taxon>organismal metagenomes</taxon>
    </lineage>
</organism>
<proteinExistence type="predicted"/>
<dbReference type="AlphaFoldDB" id="A0A6C0AE43"/>
<sequence>MEKIFDNKYLFRIDNNFSLYKIDENKNILDTIFSYEIDGKVEDDIFEYADIQFFNSCGKEYLFMDYYHFCDLLAKHTNFFEPGIIINLTEKTFFKFEHNGKMGLVEFKSSKNLPMIYVKSYLMGYSENIYCLDRIQDDKDGDNSKDLGYKDNFVNFPHLLEYDESDDIFQKYQLPLRINLTDDEIFLTLFLHEDLRMDTDFCLEYKNKTINIFRNNELLVKKDFLEKLENVFIFSRNYQYFLKYKDLCLSEDFILKKIIRFKDSPDLNKFLEIKEPTNILFNGLYTGNNYIDSFRLLKNVESVEKIGKQMSDKFFGYSYLKNGWLHKSDLPRGAGWKIQVITKEDKFEFIIKISLIEFEKDKIRFDEELSRVEIEVSHRIN</sequence>
<dbReference type="EMBL" id="MN740594">
    <property type="protein sequence ID" value="QHS77966.1"/>
    <property type="molecule type" value="Genomic_DNA"/>
</dbReference>
<accession>A0A6C0AE43</accession>
<name>A0A6C0AE43_9ZZZZ</name>
<evidence type="ECO:0000313" key="1">
    <source>
        <dbReference type="EMBL" id="QHS77966.1"/>
    </source>
</evidence>